<dbReference type="RefSeq" id="XP_014681248.1">
    <property type="nucleotide sequence ID" value="XM_014825762.1"/>
</dbReference>
<proteinExistence type="inferred from homology"/>
<keyword evidence="8" id="KW-0472">Membrane</keyword>
<keyword evidence="7" id="KW-0333">Golgi apparatus</keyword>
<dbReference type="Proteomes" id="UP000695022">
    <property type="component" value="Unplaced"/>
</dbReference>
<name>A0ABM1F9X7_PRICU</name>
<keyword evidence="10" id="KW-1185">Reference proteome</keyword>
<keyword evidence="5" id="KW-0735">Signal-anchor</keyword>
<gene>
    <name evidence="11 12" type="primary">LOC106821096</name>
</gene>
<evidence type="ECO:0000256" key="6">
    <source>
        <dbReference type="ARBA" id="ARBA00022989"/>
    </source>
</evidence>
<evidence type="ECO:0000256" key="9">
    <source>
        <dbReference type="ARBA" id="ARBA00023180"/>
    </source>
</evidence>
<dbReference type="Pfam" id="PF06990">
    <property type="entry name" value="Gal-3-0_sulfotr"/>
    <property type="match status" value="1"/>
</dbReference>
<evidence type="ECO:0000256" key="8">
    <source>
        <dbReference type="ARBA" id="ARBA00023136"/>
    </source>
</evidence>
<reference evidence="11 12" key="1">
    <citation type="submission" date="2025-05" db="UniProtKB">
        <authorList>
            <consortium name="RefSeq"/>
        </authorList>
    </citation>
    <scope>IDENTIFICATION</scope>
</reference>
<sequence>MISYNRYTSKTSTSSATMPRGITRTSLTTLVLLACVLTICYMAGASLREVGSVSLSFLSRPSLALARLFAANATKSDSREAERNCKPVNDVFFLKTHKCASSSLQNLFMRYGKNRNLTFVLPSYGNYLGSPARFSSRMMMQHPSGVYNIFCHHSRYSETQVRAVMPYATFVSILRRPAELLESLYSFSKLTKLYGVDFDMFIRRPDAYFARHKPGHPPAMNTMLFDFGLDTIDSLNRAKVDAKIATIAKQFSLIMIAERFDESLVLLRDELCWSWDDVVVFKQNARIRKTRLTEEQLALVDAWSAGDAALYQHFYPVFEDKVRRYGAARMQRDLAALHEHTQRMYDHCVDHLVTQKEIHDPKLKSWSADVFNFRLKSNDSACIDLAKAELPFTTELKRRLWPNKKFVV</sequence>
<keyword evidence="9" id="KW-0325">Glycoprotein</keyword>
<comment type="subcellular location">
    <subcellularLocation>
        <location evidence="1">Golgi apparatus membrane</location>
        <topology evidence="1">Single-pass type II membrane protein</topology>
    </subcellularLocation>
</comment>
<evidence type="ECO:0000256" key="3">
    <source>
        <dbReference type="ARBA" id="ARBA00022679"/>
    </source>
</evidence>
<evidence type="ECO:0000256" key="2">
    <source>
        <dbReference type="ARBA" id="ARBA00008124"/>
    </source>
</evidence>
<dbReference type="Gene3D" id="3.40.50.300">
    <property type="entry name" value="P-loop containing nucleotide triphosphate hydrolases"/>
    <property type="match status" value="1"/>
</dbReference>
<evidence type="ECO:0000256" key="7">
    <source>
        <dbReference type="ARBA" id="ARBA00023034"/>
    </source>
</evidence>
<evidence type="ECO:0000313" key="11">
    <source>
        <dbReference type="RefSeq" id="XP_014681239.1"/>
    </source>
</evidence>
<dbReference type="InterPro" id="IPR027417">
    <property type="entry name" value="P-loop_NTPase"/>
</dbReference>
<evidence type="ECO:0000256" key="4">
    <source>
        <dbReference type="ARBA" id="ARBA00022692"/>
    </source>
</evidence>
<comment type="similarity">
    <text evidence="2">Belongs to the galactose-3-O-sulfotransferase family.</text>
</comment>
<dbReference type="InterPro" id="IPR009729">
    <property type="entry name" value="Gal-3-0_sulfotransfrase"/>
</dbReference>
<dbReference type="PANTHER" id="PTHR14647">
    <property type="entry name" value="GALACTOSE-3-O-SULFOTRANSFERASE"/>
    <property type="match status" value="1"/>
</dbReference>
<keyword evidence="4" id="KW-0812">Transmembrane</keyword>
<dbReference type="GeneID" id="106821096"/>
<keyword evidence="3" id="KW-0808">Transferase</keyword>
<dbReference type="PANTHER" id="PTHR14647:SF87">
    <property type="entry name" value="PUTATIVE-RELATED"/>
    <property type="match status" value="1"/>
</dbReference>
<accession>A0ABM1F9X7</accession>
<keyword evidence="6" id="KW-1133">Transmembrane helix</keyword>
<protein>
    <submittedName>
        <fullName evidence="11 12">Galactosylceramide sulfotransferase-like isoform X1</fullName>
    </submittedName>
</protein>
<evidence type="ECO:0000256" key="1">
    <source>
        <dbReference type="ARBA" id="ARBA00004323"/>
    </source>
</evidence>
<evidence type="ECO:0000313" key="12">
    <source>
        <dbReference type="RefSeq" id="XP_014681248.1"/>
    </source>
</evidence>
<dbReference type="PROSITE" id="PS51257">
    <property type="entry name" value="PROKAR_LIPOPROTEIN"/>
    <property type="match status" value="1"/>
</dbReference>
<evidence type="ECO:0000313" key="10">
    <source>
        <dbReference type="Proteomes" id="UP000695022"/>
    </source>
</evidence>
<organism evidence="10 12">
    <name type="scientific">Priapulus caudatus</name>
    <name type="common">Priapulid worm</name>
    <dbReference type="NCBI Taxonomy" id="37621"/>
    <lineage>
        <taxon>Eukaryota</taxon>
        <taxon>Metazoa</taxon>
        <taxon>Ecdysozoa</taxon>
        <taxon>Scalidophora</taxon>
        <taxon>Priapulida</taxon>
        <taxon>Priapulimorpha</taxon>
        <taxon>Priapulimorphida</taxon>
        <taxon>Priapulidae</taxon>
        <taxon>Priapulus</taxon>
    </lineage>
</organism>
<dbReference type="SUPFAM" id="SSF52540">
    <property type="entry name" value="P-loop containing nucleoside triphosphate hydrolases"/>
    <property type="match status" value="1"/>
</dbReference>
<dbReference type="RefSeq" id="XP_014681239.1">
    <property type="nucleotide sequence ID" value="XM_014825753.1"/>
</dbReference>
<evidence type="ECO:0000256" key="5">
    <source>
        <dbReference type="ARBA" id="ARBA00022968"/>
    </source>
</evidence>